<evidence type="ECO:0008006" key="4">
    <source>
        <dbReference type="Google" id="ProtNLM"/>
    </source>
</evidence>
<evidence type="ECO:0000313" key="2">
    <source>
        <dbReference type="EMBL" id="ETS77628.1"/>
    </source>
</evidence>
<feature type="transmembrane region" description="Helical" evidence="1">
    <location>
        <begin position="84"/>
        <end position="106"/>
    </location>
</feature>
<dbReference type="AlphaFoldDB" id="W3WUS6"/>
<keyword evidence="3" id="KW-1185">Reference proteome</keyword>
<dbReference type="InParanoid" id="W3WUS6"/>
<evidence type="ECO:0000313" key="3">
    <source>
        <dbReference type="Proteomes" id="UP000030651"/>
    </source>
</evidence>
<accession>W3WUS6</accession>
<dbReference type="Pfam" id="PF08592">
    <property type="entry name" value="Anthrone_oxy"/>
    <property type="match status" value="1"/>
</dbReference>
<dbReference type="OMA" id="QWKHAWD"/>
<dbReference type="HOGENOM" id="CLU_105974_2_2_1"/>
<proteinExistence type="predicted"/>
<dbReference type="OrthoDB" id="5954308at2759"/>
<gene>
    <name evidence="2" type="ORF">PFICI_09690</name>
</gene>
<sequence length="161" mass="17335">MPVSLEALTLTLSGFMSGYDFSGAWVFTPAVAEAPSPLIAKQWKHAWDIGRIVGKSVVTGSAASFAYLAYGEPVKHGNPRFQQLLSLAAIVIGAIVPFTIISSYPFNEAINKRLGEIDGDIKVGKGSTDLKQLVVDWGRLDFYRTILAISGTFIGIFAVLL</sequence>
<organism evidence="2 3">
    <name type="scientific">Pestalotiopsis fici (strain W106-1 / CGMCC3.15140)</name>
    <dbReference type="NCBI Taxonomy" id="1229662"/>
    <lineage>
        <taxon>Eukaryota</taxon>
        <taxon>Fungi</taxon>
        <taxon>Dikarya</taxon>
        <taxon>Ascomycota</taxon>
        <taxon>Pezizomycotina</taxon>
        <taxon>Sordariomycetes</taxon>
        <taxon>Xylariomycetidae</taxon>
        <taxon>Amphisphaeriales</taxon>
        <taxon>Sporocadaceae</taxon>
        <taxon>Pestalotiopsis</taxon>
    </lineage>
</organism>
<evidence type="ECO:0000256" key="1">
    <source>
        <dbReference type="SAM" id="Phobius"/>
    </source>
</evidence>
<dbReference type="PANTHER" id="PTHR36535">
    <property type="entry name" value="YALI0E30327P"/>
    <property type="match status" value="1"/>
</dbReference>
<dbReference type="RefSeq" id="XP_007836462.1">
    <property type="nucleotide sequence ID" value="XM_007838271.1"/>
</dbReference>
<dbReference type="Proteomes" id="UP000030651">
    <property type="component" value="Unassembled WGS sequence"/>
</dbReference>
<name>W3WUS6_PESFW</name>
<reference evidence="3" key="1">
    <citation type="journal article" date="2015" name="BMC Genomics">
        <title>Genomic and transcriptomic analysis of the endophytic fungus Pestalotiopsis fici reveals its lifestyle and high potential for synthesis of natural products.</title>
        <authorList>
            <person name="Wang X."/>
            <person name="Zhang X."/>
            <person name="Liu L."/>
            <person name="Xiang M."/>
            <person name="Wang W."/>
            <person name="Sun X."/>
            <person name="Che Y."/>
            <person name="Guo L."/>
            <person name="Liu G."/>
            <person name="Guo L."/>
            <person name="Wang C."/>
            <person name="Yin W.B."/>
            <person name="Stadler M."/>
            <person name="Zhang X."/>
            <person name="Liu X."/>
        </authorList>
    </citation>
    <scope>NUCLEOTIDE SEQUENCE [LARGE SCALE GENOMIC DNA]</scope>
    <source>
        <strain evidence="3">W106-1 / CGMCC3.15140</strain>
    </source>
</reference>
<keyword evidence="1" id="KW-1133">Transmembrane helix</keyword>
<dbReference type="PANTHER" id="PTHR36535:SF1">
    <property type="entry name" value="DUF1772 DOMAIN-CONTAINING PROTEIN"/>
    <property type="match status" value="1"/>
</dbReference>
<dbReference type="InterPro" id="IPR013901">
    <property type="entry name" value="Anthrone_oxy"/>
</dbReference>
<keyword evidence="1" id="KW-0472">Membrane</keyword>
<keyword evidence="1" id="KW-0812">Transmembrane</keyword>
<dbReference type="GeneID" id="19274703"/>
<feature type="transmembrane region" description="Helical" evidence="1">
    <location>
        <begin position="142"/>
        <end position="160"/>
    </location>
</feature>
<dbReference type="eggNOG" id="ENOG502TB2Q">
    <property type="taxonomic scope" value="Eukaryota"/>
</dbReference>
<dbReference type="EMBL" id="KI912115">
    <property type="protein sequence ID" value="ETS77628.1"/>
    <property type="molecule type" value="Genomic_DNA"/>
</dbReference>
<protein>
    <recommendedName>
        <fullName evidence="4">DUF1772-domain-containing protein</fullName>
    </recommendedName>
</protein>
<dbReference type="KEGG" id="pfy:PFICI_09690"/>